<evidence type="ECO:0000256" key="7">
    <source>
        <dbReference type="ARBA" id="ARBA00023239"/>
    </source>
</evidence>
<keyword evidence="11" id="KW-1133">Transmembrane helix</keyword>
<dbReference type="Proteomes" id="UP001156389">
    <property type="component" value="Unassembled WGS sequence"/>
</dbReference>
<feature type="transmembrane region" description="Helical" evidence="11">
    <location>
        <begin position="36"/>
        <end position="57"/>
    </location>
</feature>
<dbReference type="SUPFAM" id="SSF51569">
    <property type="entry name" value="Aldolase"/>
    <property type="match status" value="1"/>
</dbReference>
<feature type="transmembrane region" description="Helical" evidence="11">
    <location>
        <begin position="92"/>
        <end position="113"/>
    </location>
</feature>
<evidence type="ECO:0000313" key="12">
    <source>
        <dbReference type="EMBL" id="MCT2592950.1"/>
    </source>
</evidence>
<keyword evidence="8" id="KW-0627">Porphyrin biosynthesis</keyword>
<name>A0ABT2JYH5_9ACTN</name>
<dbReference type="RefSeq" id="WP_260220301.1">
    <property type="nucleotide sequence ID" value="NZ_JAJAGO010000012.1"/>
</dbReference>
<proteinExistence type="inferred from homology"/>
<dbReference type="Gene3D" id="3.20.20.70">
    <property type="entry name" value="Aldolase class I"/>
    <property type="match status" value="1"/>
</dbReference>
<feature type="transmembrane region" description="Helical" evidence="11">
    <location>
        <begin position="308"/>
        <end position="329"/>
    </location>
</feature>
<comment type="catalytic activity">
    <reaction evidence="10">
        <text>2 5-aminolevulinate = porphobilinogen + 2 H2O + H(+)</text>
        <dbReference type="Rhea" id="RHEA:24064"/>
        <dbReference type="ChEBI" id="CHEBI:15377"/>
        <dbReference type="ChEBI" id="CHEBI:15378"/>
        <dbReference type="ChEBI" id="CHEBI:58126"/>
        <dbReference type="ChEBI" id="CHEBI:356416"/>
        <dbReference type="EC" id="4.2.1.24"/>
    </reaction>
</comment>
<keyword evidence="7" id="KW-0456">Lyase</keyword>
<evidence type="ECO:0000256" key="5">
    <source>
        <dbReference type="ARBA" id="ARBA00020771"/>
    </source>
</evidence>
<evidence type="ECO:0000256" key="2">
    <source>
        <dbReference type="ARBA" id="ARBA00008055"/>
    </source>
</evidence>
<feature type="transmembrane region" description="Helical" evidence="11">
    <location>
        <begin position="251"/>
        <end position="271"/>
    </location>
</feature>
<evidence type="ECO:0000256" key="11">
    <source>
        <dbReference type="SAM" id="Phobius"/>
    </source>
</evidence>
<evidence type="ECO:0000313" key="13">
    <source>
        <dbReference type="EMBL" id="MCT2593683.1"/>
    </source>
</evidence>
<feature type="transmembrane region" description="Helical" evidence="11">
    <location>
        <begin position="161"/>
        <end position="181"/>
    </location>
</feature>
<evidence type="ECO:0000313" key="14">
    <source>
        <dbReference type="Proteomes" id="UP001156389"/>
    </source>
</evidence>
<reference evidence="12 14" key="1">
    <citation type="submission" date="2021-10" db="EMBL/GenBank/DDBJ databases">
        <title>Streptomyces gossypii sp. nov., isolated from soil collected from cotton field.</title>
        <authorList>
            <person name="Ge X."/>
            <person name="Chen X."/>
            <person name="Liu W."/>
        </authorList>
    </citation>
    <scope>NUCLEOTIDE SEQUENCE [LARGE SCALE GENOMIC DNA]</scope>
    <source>
        <strain evidence="12 14">N2-109</strain>
    </source>
</reference>
<evidence type="ECO:0000256" key="4">
    <source>
        <dbReference type="ARBA" id="ARBA00012053"/>
    </source>
</evidence>
<dbReference type="InterPro" id="IPR013785">
    <property type="entry name" value="Aldolase_TIM"/>
</dbReference>
<comment type="subunit">
    <text evidence="3">Homooctamer.</text>
</comment>
<evidence type="ECO:0000256" key="3">
    <source>
        <dbReference type="ARBA" id="ARBA00011823"/>
    </source>
</evidence>
<dbReference type="InterPro" id="IPR001731">
    <property type="entry name" value="ALAD"/>
</dbReference>
<dbReference type="InterPro" id="IPR036259">
    <property type="entry name" value="MFS_trans_sf"/>
</dbReference>
<comment type="caution">
    <text evidence="12">The sequence shown here is derived from an EMBL/GenBank/DDBJ whole genome shotgun (WGS) entry which is preliminary data.</text>
</comment>
<sequence>MALLLRSPLGACLLLVSAMTGVISVGYPLALNSAGFAKADIALFFVINSVIAFTLALSSSRPAALRHAYRLLVPALLIGALGVTLVCTGHSLPLVSLGGALSMAAAVSLPLILRQLQTSPAAAELSDSVLAARTRWIAVAGYITGVAGFAGSSSLTAWWPGWIPVGAAVPLLAGAAVLAAVSKRAVTAATLAGATAGRTSVGRPPEDVAGRLGARPALLLGVAAIVLLKAADSLRLVYLPLFVIASGWDERLNSLLFMATALVELAILPWLGRSGERHPAARLLALAALGGAVSFALTAAWASFGSLLASQVIYAVFAAALQSLGMVVLAGLMRGGLPAGAGLFAGVMQLGSLVGILAPLTVSGYRPALFWIAVVFCAVSAIVLTLLSRLTSPSAPSLPGEVPMTMSSTKLPADARRRLHDEPQTTLTPDLLVQPVDVDLALSEGGRSPVEGLPGWHSHGVTAAVDRIREGHRHGIGEFVLRISDTSTDSRQRSLSAQLDRHASAVSHLVREAPPGIRCTVDPFALALNPDGTWGLRDDTDGLDVPATYALLRDTAAAVAEAGAHGIVTLGRLPLEVTHTRAGITSVKGRTRLYSFSQNSETSTAYVYLDEDHRDTGQKILPGNLTEMTLWSLLDAFQGTEVSVTKPLENFHATLDLARHIQHEELVDRLLSSLDPTVSGLPPLSGDTARLVAELLDSPQTVMKSLEQLELYGYTVSGTTRALSVLAAADGLRLARARLEESWHNWLAAAGPQGGRIIDRNAISYLQGGLLGAVP</sequence>
<evidence type="ECO:0000256" key="6">
    <source>
        <dbReference type="ARBA" id="ARBA00023133"/>
    </source>
</evidence>
<feature type="transmembrane region" description="Helical" evidence="11">
    <location>
        <begin position="12"/>
        <end position="30"/>
    </location>
</feature>
<accession>A0ABT2JYH5</accession>
<keyword evidence="6" id="KW-0350">Heme biosynthesis</keyword>
<dbReference type="Pfam" id="PF07690">
    <property type="entry name" value="MFS_1"/>
    <property type="match status" value="1"/>
</dbReference>
<keyword evidence="14" id="KW-1185">Reference proteome</keyword>
<organism evidence="12 14">
    <name type="scientific">Streptomyces gossypii</name>
    <dbReference type="NCBI Taxonomy" id="2883101"/>
    <lineage>
        <taxon>Bacteria</taxon>
        <taxon>Bacillati</taxon>
        <taxon>Actinomycetota</taxon>
        <taxon>Actinomycetes</taxon>
        <taxon>Kitasatosporales</taxon>
        <taxon>Streptomycetaceae</taxon>
        <taxon>Streptomyces</taxon>
    </lineage>
</organism>
<feature type="transmembrane region" description="Helical" evidence="11">
    <location>
        <begin position="283"/>
        <end position="302"/>
    </location>
</feature>
<comment type="pathway">
    <text evidence="1">Porphyrin-containing compound metabolism; protoporphyrin-IX biosynthesis; coproporphyrinogen-III from 5-aminolevulinate: step 1/4.</text>
</comment>
<evidence type="ECO:0000256" key="1">
    <source>
        <dbReference type="ARBA" id="ARBA00004694"/>
    </source>
</evidence>
<gene>
    <name evidence="12" type="ORF">LHJ74_24060</name>
    <name evidence="13" type="ORF">LHJ74_27895</name>
</gene>
<evidence type="ECO:0000256" key="10">
    <source>
        <dbReference type="ARBA" id="ARBA00047651"/>
    </source>
</evidence>
<evidence type="ECO:0000256" key="8">
    <source>
        <dbReference type="ARBA" id="ARBA00023244"/>
    </source>
</evidence>
<dbReference type="EMBL" id="JAJAGO010000012">
    <property type="protein sequence ID" value="MCT2592950.1"/>
    <property type="molecule type" value="Genomic_DNA"/>
</dbReference>
<dbReference type="InterPro" id="IPR011701">
    <property type="entry name" value="MFS"/>
</dbReference>
<keyword evidence="11" id="KW-0472">Membrane</keyword>
<feature type="transmembrane region" description="Helical" evidence="11">
    <location>
        <begin position="69"/>
        <end position="86"/>
    </location>
</feature>
<feature type="transmembrane region" description="Helical" evidence="11">
    <location>
        <begin position="341"/>
        <end position="362"/>
    </location>
</feature>
<feature type="transmembrane region" description="Helical" evidence="11">
    <location>
        <begin position="134"/>
        <end position="155"/>
    </location>
</feature>
<keyword evidence="11" id="KW-0812">Transmembrane</keyword>
<dbReference type="SUPFAM" id="SSF103473">
    <property type="entry name" value="MFS general substrate transporter"/>
    <property type="match status" value="1"/>
</dbReference>
<feature type="transmembrane region" description="Helical" evidence="11">
    <location>
        <begin position="368"/>
        <end position="387"/>
    </location>
</feature>
<dbReference type="Gene3D" id="1.20.1250.20">
    <property type="entry name" value="MFS general substrate transporter like domains"/>
    <property type="match status" value="1"/>
</dbReference>
<dbReference type="Pfam" id="PF00490">
    <property type="entry name" value="ALAD"/>
    <property type="match status" value="1"/>
</dbReference>
<protein>
    <recommendedName>
        <fullName evidence="5">Delta-aminolevulinic acid dehydratase</fullName>
        <ecNumber evidence="4">4.2.1.24</ecNumber>
    </recommendedName>
    <alternativeName>
        <fullName evidence="9">Porphobilinogen synthase</fullName>
    </alternativeName>
</protein>
<comment type="similarity">
    <text evidence="2">Belongs to the ALAD family.</text>
</comment>
<feature type="transmembrane region" description="Helical" evidence="11">
    <location>
        <begin position="212"/>
        <end position="231"/>
    </location>
</feature>
<dbReference type="EMBL" id="JAJAGO010000015">
    <property type="protein sequence ID" value="MCT2593683.1"/>
    <property type="molecule type" value="Genomic_DNA"/>
</dbReference>
<dbReference type="EC" id="4.2.1.24" evidence="4"/>
<evidence type="ECO:0000256" key="9">
    <source>
        <dbReference type="ARBA" id="ARBA00032837"/>
    </source>
</evidence>